<dbReference type="InterPro" id="IPR023298">
    <property type="entry name" value="ATPase_P-typ_TM_dom_sf"/>
</dbReference>
<keyword evidence="4 10" id="KW-0812">Transmembrane</keyword>
<dbReference type="GO" id="GO:0036376">
    <property type="term" value="P:sodium ion export across plasma membrane"/>
    <property type="evidence" value="ECO:0007669"/>
    <property type="project" value="TreeGrafter"/>
</dbReference>
<feature type="transmembrane region" description="Helical" evidence="10">
    <location>
        <begin position="810"/>
        <end position="829"/>
    </location>
</feature>
<evidence type="ECO:0000256" key="7">
    <source>
        <dbReference type="ARBA" id="ARBA00022967"/>
    </source>
</evidence>
<dbReference type="Gene3D" id="3.40.50.1000">
    <property type="entry name" value="HAD superfamily/HAD-like"/>
    <property type="match status" value="1"/>
</dbReference>
<dbReference type="InterPro" id="IPR001757">
    <property type="entry name" value="P_typ_ATPase"/>
</dbReference>
<dbReference type="GO" id="GO:0005524">
    <property type="term" value="F:ATP binding"/>
    <property type="evidence" value="ECO:0007669"/>
    <property type="project" value="UniProtKB-KW"/>
</dbReference>
<dbReference type="PRINTS" id="PR00120">
    <property type="entry name" value="HATPASE"/>
</dbReference>
<dbReference type="InterPro" id="IPR023299">
    <property type="entry name" value="ATPase_P-typ_cyto_dom_N"/>
</dbReference>
<gene>
    <name evidence="12" type="ORF">C6B37_02055</name>
</gene>
<dbReference type="SUPFAM" id="SSF81653">
    <property type="entry name" value="Calcium ATPase, transduction domain A"/>
    <property type="match status" value="1"/>
</dbReference>
<keyword evidence="8 10" id="KW-1133">Transmembrane helix</keyword>
<feature type="transmembrane region" description="Helical" evidence="10">
    <location>
        <begin position="242"/>
        <end position="260"/>
    </location>
</feature>
<name>A0A2S8NTM3_9MOLU</name>
<evidence type="ECO:0000313" key="13">
    <source>
        <dbReference type="Proteomes" id="UP000238672"/>
    </source>
</evidence>
<keyword evidence="3" id="KW-1003">Cell membrane</keyword>
<dbReference type="Pfam" id="PF00690">
    <property type="entry name" value="Cation_ATPase_N"/>
    <property type="match status" value="1"/>
</dbReference>
<dbReference type="InterPro" id="IPR008250">
    <property type="entry name" value="ATPase_P-typ_transduc_dom_A_sf"/>
</dbReference>
<dbReference type="SMART" id="SM00831">
    <property type="entry name" value="Cation_ATPase_N"/>
    <property type="match status" value="1"/>
</dbReference>
<feature type="transmembrane region" description="Helical" evidence="10">
    <location>
        <begin position="841"/>
        <end position="861"/>
    </location>
</feature>
<evidence type="ECO:0000256" key="1">
    <source>
        <dbReference type="ARBA" id="ARBA00004651"/>
    </source>
</evidence>
<dbReference type="InterPro" id="IPR036412">
    <property type="entry name" value="HAD-like_sf"/>
</dbReference>
<dbReference type="Pfam" id="PF13246">
    <property type="entry name" value="Cation_ATPase"/>
    <property type="match status" value="1"/>
</dbReference>
<dbReference type="Gene3D" id="1.20.1110.10">
    <property type="entry name" value="Calcium-transporting ATPase, transmembrane domain"/>
    <property type="match status" value="1"/>
</dbReference>
<evidence type="ECO:0000256" key="6">
    <source>
        <dbReference type="ARBA" id="ARBA00022840"/>
    </source>
</evidence>
<evidence type="ECO:0000256" key="10">
    <source>
        <dbReference type="SAM" id="Phobius"/>
    </source>
</evidence>
<keyword evidence="13" id="KW-1185">Reference proteome</keyword>
<dbReference type="InterPro" id="IPR004014">
    <property type="entry name" value="ATPase_P-typ_cation-transptr_N"/>
</dbReference>
<evidence type="ECO:0000256" key="8">
    <source>
        <dbReference type="ARBA" id="ARBA00022989"/>
    </source>
</evidence>
<dbReference type="GO" id="GO:0005886">
    <property type="term" value="C:plasma membrane"/>
    <property type="evidence" value="ECO:0007669"/>
    <property type="project" value="UniProtKB-SubCell"/>
</dbReference>
<feature type="transmembrane region" description="Helical" evidence="10">
    <location>
        <begin position="280"/>
        <end position="306"/>
    </location>
</feature>
<accession>A0A2S8NTM3</accession>
<dbReference type="SUPFAM" id="SSF81665">
    <property type="entry name" value="Calcium ATPase, transmembrane domain M"/>
    <property type="match status" value="1"/>
</dbReference>
<dbReference type="InterPro" id="IPR050510">
    <property type="entry name" value="Cation_transp_ATPase_P-type"/>
</dbReference>
<evidence type="ECO:0000256" key="5">
    <source>
        <dbReference type="ARBA" id="ARBA00022741"/>
    </source>
</evidence>
<organism evidence="12 13">
    <name type="scientific">Candidatus Phytoplasma phoenicium</name>
    <dbReference type="NCBI Taxonomy" id="198422"/>
    <lineage>
        <taxon>Bacteria</taxon>
        <taxon>Bacillati</taxon>
        <taxon>Mycoplasmatota</taxon>
        <taxon>Mollicutes</taxon>
        <taxon>Acholeplasmatales</taxon>
        <taxon>Acholeplasmataceae</taxon>
        <taxon>Candidatus Phytoplasma</taxon>
        <taxon>16SrIX (Pigeon pea witches'-broom group)</taxon>
    </lineage>
</organism>
<dbReference type="NCBIfam" id="TIGR01494">
    <property type="entry name" value="ATPase_P-type"/>
    <property type="match status" value="2"/>
</dbReference>
<dbReference type="InterPro" id="IPR023214">
    <property type="entry name" value="HAD_sf"/>
</dbReference>
<protein>
    <recommendedName>
        <fullName evidence="11">Cation-transporting P-type ATPase N-terminal domain-containing protein</fullName>
    </recommendedName>
</protein>
<evidence type="ECO:0000256" key="3">
    <source>
        <dbReference type="ARBA" id="ARBA00022475"/>
    </source>
</evidence>
<dbReference type="InterPro" id="IPR044492">
    <property type="entry name" value="P_typ_ATPase_HD_dom"/>
</dbReference>
<dbReference type="InterPro" id="IPR006068">
    <property type="entry name" value="ATPase_P-typ_cation-transptr_C"/>
</dbReference>
<keyword evidence="7" id="KW-1278">Translocase</keyword>
<dbReference type="PRINTS" id="PR00119">
    <property type="entry name" value="CATATPASE"/>
</dbReference>
<dbReference type="SUPFAM" id="SSF56784">
    <property type="entry name" value="HAD-like"/>
    <property type="match status" value="1"/>
</dbReference>
<dbReference type="PANTHER" id="PTHR43294">
    <property type="entry name" value="SODIUM/POTASSIUM-TRANSPORTING ATPASE SUBUNIT ALPHA"/>
    <property type="match status" value="1"/>
</dbReference>
<feature type="transmembrane region" description="Helical" evidence="10">
    <location>
        <begin position="54"/>
        <end position="73"/>
    </location>
</feature>
<dbReference type="Pfam" id="PF00689">
    <property type="entry name" value="Cation_ATPase_C"/>
    <property type="match status" value="1"/>
</dbReference>
<dbReference type="Pfam" id="PF00122">
    <property type="entry name" value="E1-E2_ATPase"/>
    <property type="match status" value="1"/>
</dbReference>
<dbReference type="SFLD" id="SFLDG00002">
    <property type="entry name" value="C1.7:_P-type_atpase_like"/>
    <property type="match status" value="1"/>
</dbReference>
<evidence type="ECO:0000256" key="2">
    <source>
        <dbReference type="ARBA" id="ARBA00005675"/>
    </source>
</evidence>
<dbReference type="PANTHER" id="PTHR43294:SF21">
    <property type="entry name" value="CATION TRANSPORTING ATPASE"/>
    <property type="match status" value="1"/>
</dbReference>
<comment type="similarity">
    <text evidence="2">Belongs to the cation transport ATPase (P-type) (TC 3.A.3) family. Type IIA subfamily.</text>
</comment>
<proteinExistence type="inferred from homology"/>
<feature type="transmembrane region" description="Helical" evidence="10">
    <location>
        <begin position="699"/>
        <end position="724"/>
    </location>
</feature>
<evidence type="ECO:0000256" key="4">
    <source>
        <dbReference type="ARBA" id="ARBA00022692"/>
    </source>
</evidence>
<dbReference type="Gene3D" id="2.70.150.10">
    <property type="entry name" value="Calcium-transporting ATPase, cytoplasmic transduction domain A"/>
    <property type="match status" value="1"/>
</dbReference>
<dbReference type="GO" id="GO:0030007">
    <property type="term" value="P:intracellular potassium ion homeostasis"/>
    <property type="evidence" value="ECO:0007669"/>
    <property type="project" value="TreeGrafter"/>
</dbReference>
<reference evidence="12 13" key="1">
    <citation type="submission" date="2018-02" db="EMBL/GenBank/DDBJ databases">
        <title>Metagenomics reveals mixed infection of spiroplasma and phytoplasma in chicory.</title>
        <authorList>
            <person name="Polano C."/>
            <person name="Moruzzi S."/>
            <person name="Ermacora P."/>
            <person name="Ferrini F."/>
            <person name="Martini M."/>
            <person name="Firrao G."/>
        </authorList>
    </citation>
    <scope>NUCLEOTIDE SEQUENCE [LARGE SCALE GENOMIC DNA]</scope>
    <source>
        <strain evidence="12 13">ChiP</strain>
    </source>
</reference>
<evidence type="ECO:0000313" key="12">
    <source>
        <dbReference type="EMBL" id="PQP79343.1"/>
    </source>
</evidence>
<feature type="non-terminal residue" evidence="12">
    <location>
        <position position="1"/>
    </location>
</feature>
<evidence type="ECO:0000256" key="9">
    <source>
        <dbReference type="ARBA" id="ARBA00023136"/>
    </source>
</evidence>
<feature type="transmembrane region" description="Helical" evidence="10">
    <location>
        <begin position="79"/>
        <end position="99"/>
    </location>
</feature>
<dbReference type="InterPro" id="IPR018303">
    <property type="entry name" value="ATPase_P-typ_P_site"/>
</dbReference>
<dbReference type="AlphaFoldDB" id="A0A2S8NTM3"/>
<dbReference type="GO" id="GO:0005391">
    <property type="term" value="F:P-type sodium:potassium-exchanging transporter activity"/>
    <property type="evidence" value="ECO:0007669"/>
    <property type="project" value="TreeGrafter"/>
</dbReference>
<dbReference type="InterPro" id="IPR059000">
    <property type="entry name" value="ATPase_P-type_domA"/>
</dbReference>
<comment type="caution">
    <text evidence="12">The sequence shown here is derived from an EMBL/GenBank/DDBJ whole genome shotgun (WGS) entry which is preliminary data.</text>
</comment>
<sequence>LELNSLEKKLQTNFRKGLDSSIASQRLKQNGLNKLILEKKIFWFQKFFHQLKDLFVVLLLVAAIINLIIGYWKNQQEELYEGFLILIIIIINAFLGLFYERQKEISLKIIKNKTKPYARILRNGQVKLILKENLVIGDIVFLETGDIVPADIRLIETTHLKVNEVILTGEITPVNKNTKVISPSFDLLNAKHMVFMQTIIVYGHAKGIVLQTGMQTQIGKIKQFILKSFQKQTPLEKNINQFTHFICFLVIFFISINFTINLLKNYFYYQTINLLIIQKLFLSSIALAVAVIPEGLLTIVTIILAFGIRKLVHQKAIVKNLKALETLGAINVICVDKTGTLTKNQLTIKKLYLCPQIKMVHFDLCSVPYINKLLTYGVLCNNAHLNTNVNKLNQNNKVFLSDPVDQAFINLAHTWDFDFANLSKIYKKVKEFPFDEHYKLMITIHEYQKQFLILIKGASEKLLHLSSFISYNYKIMPKNNKFSQQAEKDLGHISQEGYKILGIAYAKILTRDWNTTNLTVSIILEQIKSKLIFLGAVGMEDPIRPGIQQAIEKLKQASIIPIMITGDHLYTAKHVAINTNILTKDSDLAITGTFLDHLDEKEFIKKLSNIKVYARVNPEHKLKIIQAWQKQGKIVAMIGDGVNDAPSIKQADIGISMGITGTDISQQAATMILTDDNFNTIPKAIEEGRNIFHNIKKSIIFLLSCNIGEIILIFLHTCFGSLVFLIDFPILTTLQILWVNLITDSLVAIALGMEPKENDLMKKKPRKINQPFINKILIRKIILEGSMIGFLTWLAALIGYKKYYNQHHYAQTFAFMVLCCSQLIHAFNLRNFTKSFFKLTPNFYLIFFFLFSLLLQLTIYFLPFSRIKFKLMFLNWADLVIIEIWKKIKNYKTN</sequence>
<feature type="domain" description="Cation-transporting P-type ATPase N-terminal" evidence="11">
    <location>
        <begin position="2"/>
        <end position="71"/>
    </location>
</feature>
<dbReference type="Proteomes" id="UP000238672">
    <property type="component" value="Unassembled WGS sequence"/>
</dbReference>
<dbReference type="Gene3D" id="3.40.1110.10">
    <property type="entry name" value="Calcium-transporting ATPase, cytoplasmic domain N"/>
    <property type="match status" value="1"/>
</dbReference>
<dbReference type="GO" id="GO:0006883">
    <property type="term" value="P:intracellular sodium ion homeostasis"/>
    <property type="evidence" value="ECO:0007669"/>
    <property type="project" value="TreeGrafter"/>
</dbReference>
<comment type="subcellular location">
    <subcellularLocation>
        <location evidence="1">Cell membrane</location>
        <topology evidence="1">Multi-pass membrane protein</topology>
    </subcellularLocation>
</comment>
<dbReference type="GO" id="GO:1990573">
    <property type="term" value="P:potassium ion import across plasma membrane"/>
    <property type="evidence" value="ECO:0007669"/>
    <property type="project" value="TreeGrafter"/>
</dbReference>
<evidence type="ECO:0000259" key="11">
    <source>
        <dbReference type="SMART" id="SM00831"/>
    </source>
</evidence>
<dbReference type="GO" id="GO:1902600">
    <property type="term" value="P:proton transmembrane transport"/>
    <property type="evidence" value="ECO:0007669"/>
    <property type="project" value="TreeGrafter"/>
</dbReference>
<dbReference type="EMBL" id="PUUG01000066">
    <property type="protein sequence ID" value="PQP79343.1"/>
    <property type="molecule type" value="Genomic_DNA"/>
</dbReference>
<dbReference type="SUPFAM" id="SSF81660">
    <property type="entry name" value="Metal cation-transporting ATPase, ATP-binding domain N"/>
    <property type="match status" value="1"/>
</dbReference>
<dbReference type="SFLD" id="SFLDF00027">
    <property type="entry name" value="p-type_atpase"/>
    <property type="match status" value="1"/>
</dbReference>
<keyword evidence="5" id="KW-0547">Nucleotide-binding</keyword>
<dbReference type="GO" id="GO:0016887">
    <property type="term" value="F:ATP hydrolysis activity"/>
    <property type="evidence" value="ECO:0007669"/>
    <property type="project" value="InterPro"/>
</dbReference>
<feature type="transmembrane region" description="Helical" evidence="10">
    <location>
        <begin position="736"/>
        <end position="755"/>
    </location>
</feature>
<keyword evidence="9 10" id="KW-0472">Membrane</keyword>
<dbReference type="SFLD" id="SFLDS00003">
    <property type="entry name" value="Haloacid_Dehalogenase"/>
    <property type="match status" value="1"/>
</dbReference>
<dbReference type="PROSITE" id="PS00154">
    <property type="entry name" value="ATPASE_E1_E2"/>
    <property type="match status" value="1"/>
</dbReference>
<keyword evidence="6" id="KW-0067">ATP-binding</keyword>
<feature type="transmembrane region" description="Helical" evidence="10">
    <location>
        <begin position="776"/>
        <end position="798"/>
    </location>
</feature>